<reference evidence="1 2" key="1">
    <citation type="journal article" date="2014" name="BMC Genomics">
        <title>Comparison of environmental and isolate Sulfobacillus genomes reveals diverse carbon, sulfur, nitrogen, and hydrogen metabolisms.</title>
        <authorList>
            <person name="Justice N.B."/>
            <person name="Norman A."/>
            <person name="Brown C.T."/>
            <person name="Singh A."/>
            <person name="Thomas B.C."/>
            <person name="Banfield J.F."/>
        </authorList>
    </citation>
    <scope>NUCLEOTIDE SEQUENCE [LARGE SCALE GENOMIC DNA]</scope>
    <source>
        <strain evidence="1">AMDSBA1</strain>
    </source>
</reference>
<sequence length="314" mass="36291">MDRVRCVTHRTHLIHDFAHEVDGFLLRHTSLGPNGEICALAVNEDPWFMKAVSPDIGTEKAYTYKIIRKSEEVLQSFELTDQDDHFNFYQPIESDYALLVGSRCQRYSNGRCDLNAKIFDNTGKLIREFFLGDGIQDVKVTHRSFIWTSYFDEGIFGNFGWAHPVGANGLILWDKYGAQQYAYGQPVEHFIDDCYAMNVVNDSEVWFYFYSDFNLAHFDNGQIEYIPVPVYGADGFVVYGDYFLFRGGYEEQDQYMLFQKQDGEQVKLIAKVSFVDSHGHQLAPKWVDCRGSELLIQHKTASYVVDLRDVLHEI</sequence>
<dbReference type="Proteomes" id="UP000242699">
    <property type="component" value="Unassembled WGS sequence"/>
</dbReference>
<comment type="caution">
    <text evidence="1">The sequence shown here is derived from an EMBL/GenBank/DDBJ whole genome shotgun (WGS) entry which is preliminary data.</text>
</comment>
<evidence type="ECO:0000313" key="1">
    <source>
        <dbReference type="EMBL" id="PSR25294.1"/>
    </source>
</evidence>
<evidence type="ECO:0000313" key="2">
    <source>
        <dbReference type="Proteomes" id="UP000242699"/>
    </source>
</evidence>
<gene>
    <name evidence="1" type="ORF">C7B43_17160</name>
</gene>
<dbReference type="EMBL" id="PXYT01000057">
    <property type="protein sequence ID" value="PSR25294.1"/>
    <property type="molecule type" value="Genomic_DNA"/>
</dbReference>
<dbReference type="AlphaFoldDB" id="A0A2T2WSS3"/>
<proteinExistence type="predicted"/>
<organism evidence="1 2">
    <name type="scientific">Sulfobacillus benefaciens</name>
    <dbReference type="NCBI Taxonomy" id="453960"/>
    <lineage>
        <taxon>Bacteria</taxon>
        <taxon>Bacillati</taxon>
        <taxon>Bacillota</taxon>
        <taxon>Clostridia</taxon>
        <taxon>Eubacteriales</taxon>
        <taxon>Clostridiales Family XVII. Incertae Sedis</taxon>
        <taxon>Sulfobacillus</taxon>
    </lineage>
</organism>
<name>A0A2T2WSS3_9FIRM</name>
<protein>
    <submittedName>
        <fullName evidence="1">Uncharacterized protein</fullName>
    </submittedName>
</protein>
<accession>A0A2T2WSS3</accession>